<name>X0YTP8_9ZZZZ</name>
<evidence type="ECO:0000313" key="2">
    <source>
        <dbReference type="EMBL" id="GAG59630.1"/>
    </source>
</evidence>
<sequence>MAIIGLTTIMEKWMRICATAILFLILLSPLAVCASEPHFAQLQERLIADGLDANLVQSIYSNSKVSLELEVVAGNLVRSEATLNYDQFLSTYSVRKAERYLDRHQSTLKDVEQRFGVPQEVVVAVMMVETALGTYPGKYMTINMLSTMAASKEPQVREQILASLTEEQREMQSPRVISKRLTKRAGRGYRELKALINYVQKMT</sequence>
<accession>X0YTP8</accession>
<protein>
    <recommendedName>
        <fullName evidence="1">Transglycosylase SLT domain-containing protein</fullName>
    </recommendedName>
</protein>
<dbReference type="InterPro" id="IPR031304">
    <property type="entry name" value="SLT_2"/>
</dbReference>
<dbReference type="Pfam" id="PF13406">
    <property type="entry name" value="SLT_2"/>
    <property type="match status" value="1"/>
</dbReference>
<comment type="caution">
    <text evidence="2">The sequence shown here is derived from an EMBL/GenBank/DDBJ whole genome shotgun (WGS) entry which is preliminary data.</text>
</comment>
<evidence type="ECO:0000259" key="1">
    <source>
        <dbReference type="Pfam" id="PF13406"/>
    </source>
</evidence>
<dbReference type="AlphaFoldDB" id="X0YTP8"/>
<feature type="domain" description="Transglycosylase SLT" evidence="1">
    <location>
        <begin position="36"/>
        <end position="170"/>
    </location>
</feature>
<dbReference type="Gene3D" id="1.10.8.350">
    <property type="entry name" value="Bacterial muramidase"/>
    <property type="match status" value="1"/>
</dbReference>
<organism evidence="2">
    <name type="scientific">marine sediment metagenome</name>
    <dbReference type="NCBI Taxonomy" id="412755"/>
    <lineage>
        <taxon>unclassified sequences</taxon>
        <taxon>metagenomes</taxon>
        <taxon>ecological metagenomes</taxon>
    </lineage>
</organism>
<reference evidence="2" key="1">
    <citation type="journal article" date="2014" name="Front. Microbiol.">
        <title>High frequency of phylogenetically diverse reductive dehalogenase-homologous genes in deep subseafloor sedimentary metagenomes.</title>
        <authorList>
            <person name="Kawai M."/>
            <person name="Futagami T."/>
            <person name="Toyoda A."/>
            <person name="Takaki Y."/>
            <person name="Nishi S."/>
            <person name="Hori S."/>
            <person name="Arai W."/>
            <person name="Tsubouchi T."/>
            <person name="Morono Y."/>
            <person name="Uchiyama I."/>
            <person name="Ito T."/>
            <person name="Fujiyama A."/>
            <person name="Inagaki F."/>
            <person name="Takami H."/>
        </authorList>
    </citation>
    <scope>NUCLEOTIDE SEQUENCE</scope>
    <source>
        <strain evidence="2">Expedition CK06-06</strain>
    </source>
</reference>
<dbReference type="SUPFAM" id="SSF53955">
    <property type="entry name" value="Lysozyme-like"/>
    <property type="match status" value="1"/>
</dbReference>
<proteinExistence type="predicted"/>
<dbReference type="EMBL" id="BART01005000">
    <property type="protein sequence ID" value="GAG59630.1"/>
    <property type="molecule type" value="Genomic_DNA"/>
</dbReference>
<gene>
    <name evidence="2" type="ORF">S01H4_12001</name>
</gene>
<dbReference type="InterPro" id="IPR023346">
    <property type="entry name" value="Lysozyme-like_dom_sf"/>
</dbReference>